<feature type="transmembrane region" description="Helical" evidence="2">
    <location>
        <begin position="397"/>
        <end position="415"/>
    </location>
</feature>
<dbReference type="PANTHER" id="PTHR38434">
    <property type="entry name" value="BLL2549 PROTEIN"/>
    <property type="match status" value="1"/>
</dbReference>
<dbReference type="Proteomes" id="UP000294862">
    <property type="component" value="Unassembled WGS sequence"/>
</dbReference>
<feature type="transmembrane region" description="Helical" evidence="2">
    <location>
        <begin position="445"/>
        <end position="464"/>
    </location>
</feature>
<gene>
    <name evidence="3" type="ORF">EV148_10998</name>
</gene>
<feature type="transmembrane region" description="Helical" evidence="2">
    <location>
        <begin position="502"/>
        <end position="524"/>
    </location>
</feature>
<feature type="transmembrane region" description="Helical" evidence="2">
    <location>
        <begin position="422"/>
        <end position="439"/>
    </location>
</feature>
<dbReference type="Pfam" id="PF10101">
    <property type="entry name" value="DUF2339"/>
    <property type="match status" value="1"/>
</dbReference>
<feature type="transmembrane region" description="Helical" evidence="2">
    <location>
        <begin position="647"/>
        <end position="670"/>
    </location>
</feature>
<sequence>MDVLIVVVACIAGLFVGGIFGGNIAFGFFGGLAIGVAFARLRALAERVDALGRQLEALQRPPAAARPPAAQDAVSAPVEARTPSPAAAEPAAAPAAAAPVVDPLPAPPPLAPPALPAQASAPRVTTSTPRKTEPDALQRWAGGLKRWFTEGNVPVKVGMLVLFAGIAALLKYAADEGWLRLPIELRLAGVALAAIAALAFGWRERRRRPSFGLALQGGAIGVLLLTVFAAFRLYHLLPATAAFALMLLLVAGAGALAVLQDALALAVLGLLAGFAAPILISTGSGDHVVLFSYYALLNLAIFAIAWLRSWRVLNLLGFFFTYAIGSAWGVLRYQHALFASTEPFLLVFFAIYLAIPVSDALRRPPTGRGFVDGTLVFGNPLVAFALQAALLDGERMPLAWSALALALAYLVLAAAMMSRRRVLGESFAVLAVGFATLAVPLALSARSTACTFALEGAALVWLGLREQRRLPRISGLALQGLAALAFAWALADGAAAGETIAIANGTCIGALLIALAAFASAWLYHRRDDARRELAVLLYVWGLAWWIGAGLREINRFVAPSQRAAALLVLLATTAAVAAFATRRTQAFATALTAAFALAAGTVVALMFGDAGLQPFAGWGLAAFGAYALTGAFTLGQLRERTDLTPALAQIGWVWAWTCAAAVALGQLSADLRLGAGWRTAFAVSPVLAAWAFALLRPRMIAAPLSARFDEWRGALLLLQAIVATCILFGLLWHAGDSAPLPYLPVFNPVELAQVAALLLGARWLADAAAPRELAAHRAPLLAGAGFLFVTAATLRATHQLGGVGWDEHLWSSNLAQTALTVVWSALGVLGWVIGSRRGQWALWLAGAVLMGVVLAKLLLVDRTHLGNLFGIASFIAYGLLCTVIGYFAPAPPRATDEGAAS</sequence>
<feature type="transmembrane region" description="Helical" evidence="2">
    <location>
        <begin position="778"/>
        <end position="795"/>
    </location>
</feature>
<comment type="caution">
    <text evidence="3">The sequence shown here is derived from an EMBL/GenBank/DDBJ whole genome shotgun (WGS) entry which is preliminary data.</text>
</comment>
<keyword evidence="2" id="KW-1133">Transmembrane helix</keyword>
<feature type="transmembrane region" description="Helical" evidence="2">
    <location>
        <begin position="476"/>
        <end position="496"/>
    </location>
</feature>
<dbReference type="RefSeq" id="WP_131999712.1">
    <property type="nucleotide sequence ID" value="NZ_SLWQ01000009.1"/>
</dbReference>
<feature type="transmembrane region" description="Helical" evidence="2">
    <location>
        <begin position="288"/>
        <end position="307"/>
    </location>
</feature>
<dbReference type="PIRSF" id="PIRSF035905">
    <property type="entry name" value="UCP035905_mp"/>
    <property type="match status" value="1"/>
</dbReference>
<proteinExistence type="predicted"/>
<feature type="transmembrane region" description="Helical" evidence="2">
    <location>
        <begin position="369"/>
        <end position="391"/>
    </location>
</feature>
<feature type="transmembrane region" description="Helical" evidence="2">
    <location>
        <begin position="588"/>
        <end position="609"/>
    </location>
</feature>
<dbReference type="AlphaFoldDB" id="A0A4R2I5G8"/>
<dbReference type="InterPro" id="IPR014600">
    <property type="entry name" value="UCP035905_mem"/>
</dbReference>
<feature type="region of interest" description="Disordered" evidence="1">
    <location>
        <begin position="109"/>
        <end position="136"/>
    </location>
</feature>
<feature type="transmembrane region" description="Helical" evidence="2">
    <location>
        <begin position="615"/>
        <end position="635"/>
    </location>
</feature>
<feature type="transmembrane region" description="Helical" evidence="2">
    <location>
        <begin position="815"/>
        <end position="834"/>
    </location>
</feature>
<feature type="transmembrane region" description="Helical" evidence="2">
    <location>
        <begin position="6"/>
        <end position="39"/>
    </location>
</feature>
<feature type="transmembrane region" description="Helical" evidence="2">
    <location>
        <begin position="263"/>
        <end position="282"/>
    </location>
</feature>
<accession>A0A4R2I5G8</accession>
<feature type="compositionally biased region" description="Low complexity" evidence="1">
    <location>
        <begin position="60"/>
        <end position="70"/>
    </location>
</feature>
<organism evidence="3 4">
    <name type="scientific">Dokdonella fugitiva</name>
    <dbReference type="NCBI Taxonomy" id="328517"/>
    <lineage>
        <taxon>Bacteria</taxon>
        <taxon>Pseudomonadati</taxon>
        <taxon>Pseudomonadota</taxon>
        <taxon>Gammaproteobacteria</taxon>
        <taxon>Lysobacterales</taxon>
        <taxon>Rhodanobacteraceae</taxon>
        <taxon>Dokdonella</taxon>
    </lineage>
</organism>
<feature type="transmembrane region" description="Helical" evidence="2">
    <location>
        <begin position="841"/>
        <end position="860"/>
    </location>
</feature>
<feature type="transmembrane region" description="Helical" evidence="2">
    <location>
        <begin position="564"/>
        <end position="581"/>
    </location>
</feature>
<evidence type="ECO:0000256" key="2">
    <source>
        <dbReference type="SAM" id="Phobius"/>
    </source>
</evidence>
<feature type="transmembrane region" description="Helical" evidence="2">
    <location>
        <begin position="337"/>
        <end position="357"/>
    </location>
</feature>
<feature type="transmembrane region" description="Helical" evidence="2">
    <location>
        <begin position="866"/>
        <end position="889"/>
    </location>
</feature>
<evidence type="ECO:0000256" key="1">
    <source>
        <dbReference type="SAM" id="MobiDB-lite"/>
    </source>
</evidence>
<feature type="transmembrane region" description="Helical" evidence="2">
    <location>
        <begin position="536"/>
        <end position="552"/>
    </location>
</feature>
<feature type="transmembrane region" description="Helical" evidence="2">
    <location>
        <begin position="746"/>
        <end position="766"/>
    </location>
</feature>
<feature type="transmembrane region" description="Helical" evidence="2">
    <location>
        <begin position="237"/>
        <end position="256"/>
    </location>
</feature>
<feature type="transmembrane region" description="Helical" evidence="2">
    <location>
        <begin position="716"/>
        <end position="734"/>
    </location>
</feature>
<feature type="transmembrane region" description="Helical" evidence="2">
    <location>
        <begin position="153"/>
        <end position="173"/>
    </location>
</feature>
<dbReference type="InterPro" id="IPR019286">
    <property type="entry name" value="DUF2339_TM"/>
</dbReference>
<keyword evidence="2" id="KW-0472">Membrane</keyword>
<evidence type="ECO:0000313" key="3">
    <source>
        <dbReference type="EMBL" id="TCO37745.1"/>
    </source>
</evidence>
<feature type="region of interest" description="Disordered" evidence="1">
    <location>
        <begin position="59"/>
        <end position="89"/>
    </location>
</feature>
<dbReference type="EMBL" id="SLWQ01000009">
    <property type="protein sequence ID" value="TCO37745.1"/>
    <property type="molecule type" value="Genomic_DNA"/>
</dbReference>
<feature type="transmembrane region" description="Helical" evidence="2">
    <location>
        <begin position="211"/>
        <end position="231"/>
    </location>
</feature>
<name>A0A4R2I5G8_9GAMM</name>
<feature type="transmembrane region" description="Helical" evidence="2">
    <location>
        <begin position="312"/>
        <end position="331"/>
    </location>
</feature>
<dbReference type="OrthoDB" id="207428at2"/>
<protein>
    <submittedName>
        <fullName evidence="3">Putative membrane protein</fullName>
    </submittedName>
</protein>
<keyword evidence="4" id="KW-1185">Reference proteome</keyword>
<feature type="transmembrane region" description="Helical" evidence="2">
    <location>
        <begin position="676"/>
        <end position="696"/>
    </location>
</feature>
<feature type="transmembrane region" description="Helical" evidence="2">
    <location>
        <begin position="185"/>
        <end position="202"/>
    </location>
</feature>
<keyword evidence="2" id="KW-0812">Transmembrane</keyword>
<evidence type="ECO:0000313" key="4">
    <source>
        <dbReference type="Proteomes" id="UP000294862"/>
    </source>
</evidence>
<reference evidence="3 4" key="1">
    <citation type="journal article" date="2015" name="Stand. Genomic Sci.">
        <title>Genomic Encyclopedia of Bacterial and Archaeal Type Strains, Phase III: the genomes of soil and plant-associated and newly described type strains.</title>
        <authorList>
            <person name="Whitman W.B."/>
            <person name="Woyke T."/>
            <person name="Klenk H.P."/>
            <person name="Zhou Y."/>
            <person name="Lilburn T.G."/>
            <person name="Beck B.J."/>
            <person name="De Vos P."/>
            <person name="Vandamme P."/>
            <person name="Eisen J.A."/>
            <person name="Garrity G."/>
            <person name="Hugenholtz P."/>
            <person name="Kyrpides N.C."/>
        </authorList>
    </citation>
    <scope>NUCLEOTIDE SEQUENCE [LARGE SCALE GENOMIC DNA]</scope>
    <source>
        <strain evidence="3 4">A3</strain>
    </source>
</reference>
<dbReference type="PANTHER" id="PTHR38434:SF1">
    <property type="entry name" value="BLL2549 PROTEIN"/>
    <property type="match status" value="1"/>
</dbReference>